<dbReference type="EMBL" id="CP073346">
    <property type="protein sequence ID" value="UTW09459.1"/>
    <property type="molecule type" value="Genomic_DNA"/>
</dbReference>
<dbReference type="SUPFAM" id="SSF109604">
    <property type="entry name" value="HD-domain/PDEase-like"/>
    <property type="match status" value="1"/>
</dbReference>
<evidence type="ECO:0000313" key="2">
    <source>
        <dbReference type="EMBL" id="UTW09459.1"/>
    </source>
</evidence>
<keyword evidence="3" id="KW-1185">Reference proteome</keyword>
<feature type="domain" description="HDOD" evidence="1">
    <location>
        <begin position="21"/>
        <end position="212"/>
    </location>
</feature>
<dbReference type="Proteomes" id="UP001059672">
    <property type="component" value="Chromosome"/>
</dbReference>
<organism evidence="2 3">
    <name type="scientific">Pseudomonas benzenivorans</name>
    <dbReference type="NCBI Taxonomy" id="556533"/>
    <lineage>
        <taxon>Bacteria</taxon>
        <taxon>Pseudomonadati</taxon>
        <taxon>Pseudomonadota</taxon>
        <taxon>Gammaproteobacteria</taxon>
        <taxon>Pseudomonadales</taxon>
        <taxon>Pseudomonadaceae</taxon>
        <taxon>Pseudomonas</taxon>
    </lineage>
</organism>
<dbReference type="PROSITE" id="PS51833">
    <property type="entry name" value="HDOD"/>
    <property type="match status" value="1"/>
</dbReference>
<name>A0ABY5HBJ0_9PSED</name>
<dbReference type="Pfam" id="PF08668">
    <property type="entry name" value="HDOD"/>
    <property type="match status" value="1"/>
</dbReference>
<proteinExistence type="predicted"/>
<dbReference type="RefSeq" id="WP_255840116.1">
    <property type="nucleotide sequence ID" value="NZ_CP073346.1"/>
</dbReference>
<dbReference type="Gene3D" id="1.10.3210.10">
    <property type="entry name" value="Hypothetical protein af1432"/>
    <property type="match status" value="1"/>
</dbReference>
<evidence type="ECO:0000313" key="3">
    <source>
        <dbReference type="Proteomes" id="UP001059672"/>
    </source>
</evidence>
<accession>A0ABY5HBJ0</accession>
<evidence type="ECO:0000259" key="1">
    <source>
        <dbReference type="PROSITE" id="PS51833"/>
    </source>
</evidence>
<sequence>MPTPSPRSLDAWLKQLDKQLLPVPADCHQRVCRALGDSRRSLRYIADLMQGSPALALRVLREANRQTGALGEPAESLENAIGRLGLQRTEELLHRQPTLPAEDIPRALRQVQLISQHASQQANGLFAGRLARLWQEIHWGSLLFLAPVWTLLAAQPELFDQWEQRVLIEGEPASRVEQELLGVPLLQLCLALAEHWRLPEWVVQGYRLLTQDRRLLIKALHIARDNEHPLHQQQLLDAEPQLRRWLTQPGNTIVLANGLALSAHQAWSSPHSLRWQRLTGLYLQLPLHEVQQQIHQQAAQSARQHAVSGLWHPAEALLWPSGALHLRVPAQATGAPPPPKVTEVDEWRHLCTQLLAQPSAFHNLEQLGSAAGQALQACGLQRVLLLMADRSHSRLRALYHAGLDQSATGLLLEPQHSQVLRRLLKEPGQLRLTPGNFAQFSALLPGALKLLFPSEHLVFRSLVCNGRVALLLVVDRQGSPFSEANLQAFGKTAQCIERALASFAKRTP</sequence>
<dbReference type="InterPro" id="IPR013976">
    <property type="entry name" value="HDOD"/>
</dbReference>
<gene>
    <name evidence="2" type="ORF">KDW96_09235</name>
</gene>
<reference evidence="2" key="1">
    <citation type="submission" date="2021-04" db="EMBL/GenBank/DDBJ databases">
        <title>Oceanospirillales bacteria with DddD are important DMSP degraders in coastal seawater.</title>
        <authorList>
            <person name="Liu J."/>
        </authorList>
    </citation>
    <scope>NUCLEOTIDE SEQUENCE</scope>
    <source>
        <strain evidence="2">D13-4</strain>
    </source>
</reference>
<protein>
    <submittedName>
        <fullName evidence="2">HDOD domain-containing protein</fullName>
    </submittedName>
</protein>